<dbReference type="CDD" id="cd01650">
    <property type="entry name" value="RT_nLTR_like"/>
    <property type="match status" value="1"/>
</dbReference>
<evidence type="ECO:0000313" key="2">
    <source>
        <dbReference type="EMBL" id="MBW0504749.1"/>
    </source>
</evidence>
<organism evidence="2 3">
    <name type="scientific">Austropuccinia psidii MF-1</name>
    <dbReference type="NCBI Taxonomy" id="1389203"/>
    <lineage>
        <taxon>Eukaryota</taxon>
        <taxon>Fungi</taxon>
        <taxon>Dikarya</taxon>
        <taxon>Basidiomycota</taxon>
        <taxon>Pucciniomycotina</taxon>
        <taxon>Pucciniomycetes</taxon>
        <taxon>Pucciniales</taxon>
        <taxon>Sphaerophragmiaceae</taxon>
        <taxon>Austropuccinia</taxon>
    </lineage>
</organism>
<gene>
    <name evidence="2" type="ORF">O181_044464</name>
</gene>
<dbReference type="InterPro" id="IPR000477">
    <property type="entry name" value="RT_dom"/>
</dbReference>
<accession>A0A9Q3DKB6</accession>
<evidence type="ECO:0000259" key="1">
    <source>
        <dbReference type="PROSITE" id="PS50878"/>
    </source>
</evidence>
<feature type="domain" description="Reverse transcriptase" evidence="1">
    <location>
        <begin position="1"/>
        <end position="264"/>
    </location>
</feature>
<dbReference type="PANTHER" id="PTHR33481">
    <property type="entry name" value="REVERSE TRANSCRIPTASE"/>
    <property type="match status" value="1"/>
</dbReference>
<sequence>MESFTDSHTKKAAKEDYSNPNSYLPIALLSTLGKIFERIINNRLVHWAKKMGAIAQGHMGGRRGHNINDALVLFTMWIKAKWREGKTVTGVFLYVKSAYPTVHKERLLDTLRSKGAPPYLTNVIVSFLSDRHTKIKLNDFVSNNFFIKQGLPQDSSLLVTFYLIYNSSLLLPRPPTLEEDQISIAYINDVVHLTESKCHNRLLKSIKEVIAHSLRWGTPHGAIIDEKKTNILWFTKKKITHTEIRLTEKTFKLQQTTKWLGVHLDSKLNFGNHIRKLKKTCSLTMNKLRLIIKTTYGLNPREAQQLVLGVLFPRLLFGSILWFTKQNKKTVKSWLDKVHNNSS</sequence>
<dbReference type="PANTHER" id="PTHR33481:SF1">
    <property type="entry name" value="ENDONUCLEASE_EXONUCLEASE_PHOSPHATASE DOMAIN-CONTAINING PROTEIN-RELATED"/>
    <property type="match status" value="1"/>
</dbReference>
<keyword evidence="3" id="KW-1185">Reference proteome</keyword>
<dbReference type="PROSITE" id="PS50878">
    <property type="entry name" value="RT_POL"/>
    <property type="match status" value="1"/>
</dbReference>
<dbReference type="EMBL" id="AVOT02018109">
    <property type="protein sequence ID" value="MBW0504749.1"/>
    <property type="molecule type" value="Genomic_DNA"/>
</dbReference>
<proteinExistence type="predicted"/>
<dbReference type="AlphaFoldDB" id="A0A9Q3DKB6"/>
<dbReference type="Pfam" id="PF00078">
    <property type="entry name" value="RVT_1"/>
    <property type="match status" value="1"/>
</dbReference>
<comment type="caution">
    <text evidence="2">The sequence shown here is derived from an EMBL/GenBank/DDBJ whole genome shotgun (WGS) entry which is preliminary data.</text>
</comment>
<evidence type="ECO:0000313" key="3">
    <source>
        <dbReference type="Proteomes" id="UP000765509"/>
    </source>
</evidence>
<dbReference type="OrthoDB" id="3258143at2759"/>
<dbReference type="Proteomes" id="UP000765509">
    <property type="component" value="Unassembled WGS sequence"/>
</dbReference>
<protein>
    <recommendedName>
        <fullName evidence="1">Reverse transcriptase domain-containing protein</fullName>
    </recommendedName>
</protein>
<reference evidence="2" key="1">
    <citation type="submission" date="2021-03" db="EMBL/GenBank/DDBJ databases">
        <title>Draft genome sequence of rust myrtle Austropuccinia psidii MF-1, a brazilian biotype.</title>
        <authorList>
            <person name="Quecine M.C."/>
            <person name="Pachon D.M.R."/>
            <person name="Bonatelli M.L."/>
            <person name="Correr F.H."/>
            <person name="Franceschini L.M."/>
            <person name="Leite T.F."/>
            <person name="Margarido G.R.A."/>
            <person name="Almeida C.A."/>
            <person name="Ferrarezi J.A."/>
            <person name="Labate C.A."/>
        </authorList>
    </citation>
    <scope>NUCLEOTIDE SEQUENCE</scope>
    <source>
        <strain evidence="2">MF-1</strain>
    </source>
</reference>
<name>A0A9Q3DKB6_9BASI</name>